<name>A0ABM0TII9_CAMSA</name>
<organism evidence="3 4">
    <name type="scientific">Camelina sativa</name>
    <name type="common">False flax</name>
    <name type="synonym">Myagrum sativum</name>
    <dbReference type="NCBI Taxonomy" id="90675"/>
    <lineage>
        <taxon>Eukaryota</taxon>
        <taxon>Viridiplantae</taxon>
        <taxon>Streptophyta</taxon>
        <taxon>Embryophyta</taxon>
        <taxon>Tracheophyta</taxon>
        <taxon>Spermatophyta</taxon>
        <taxon>Magnoliopsida</taxon>
        <taxon>eudicotyledons</taxon>
        <taxon>Gunneridae</taxon>
        <taxon>Pentapetalae</taxon>
        <taxon>rosids</taxon>
        <taxon>malvids</taxon>
        <taxon>Brassicales</taxon>
        <taxon>Brassicaceae</taxon>
        <taxon>Camelineae</taxon>
        <taxon>Camelina</taxon>
    </lineage>
</organism>
<dbReference type="GeneID" id="104711843"/>
<sequence length="403" mass="44131">MGKVNTRFPRYADQFKKAIDAARSPSRAIKVEVADPPVGAGCAEQRTAGDVRSLEVASARADKRTVTVPACGETPDALAIVADSSGSLSPTRKRPSHGETVLESESSKRSRRDGVSRDTTEIDDSYSFSYKTKDELFVNNRVACGELASKIRGSFDPLPSVDSLSNPEIYRSWAQKHFQEAGGVNRMVISYERRIAELEKGLNHRRELDKEKEISAALAKQVAELKASLDASRSHFELLEAHHAFQRTKMKQLFDERLLAERQIVSAEIAGYRSRIERMRRHIIDNRAAKESLLTLSQVTGTYECLKELVKGGTVVPSATMLGLESDMKMWEDKVCSFDIIDIPDSDLEAFPESMVVAEEAIGPAVAIESDEVPATAGEGAESTQVVVVGVPATSDAQVTADQ</sequence>
<evidence type="ECO:0000256" key="1">
    <source>
        <dbReference type="SAM" id="MobiDB-lite"/>
    </source>
</evidence>
<protein>
    <submittedName>
        <fullName evidence="4">Uncharacterized protein LOC104711843</fullName>
    </submittedName>
</protein>
<reference evidence="3" key="1">
    <citation type="journal article" date="2014" name="Nat. Commun.">
        <title>The emerging biofuel crop Camelina sativa retains a highly undifferentiated hexaploid genome structure.</title>
        <authorList>
            <person name="Kagale S."/>
            <person name="Koh C."/>
            <person name="Nixon J."/>
            <person name="Bollina V."/>
            <person name="Clarke W.E."/>
            <person name="Tuteja R."/>
            <person name="Spillane C."/>
            <person name="Robinson S.J."/>
            <person name="Links M.G."/>
            <person name="Clarke C."/>
            <person name="Higgins E.E."/>
            <person name="Huebert T."/>
            <person name="Sharpe A.G."/>
            <person name="Parkin I.A."/>
        </authorList>
    </citation>
    <scope>NUCLEOTIDE SEQUENCE [LARGE SCALE GENOMIC DNA]</scope>
    <source>
        <strain evidence="3">cv. DH55</strain>
    </source>
</reference>
<proteinExistence type="predicted"/>
<accession>A0ABM0TII9</accession>
<gene>
    <name evidence="4" type="primary">LOC104711843</name>
</gene>
<reference evidence="4" key="2">
    <citation type="submission" date="2025-08" db="UniProtKB">
        <authorList>
            <consortium name="RefSeq"/>
        </authorList>
    </citation>
    <scope>IDENTIFICATION</scope>
    <source>
        <tissue evidence="4">Leaf</tissue>
    </source>
</reference>
<evidence type="ECO:0000313" key="3">
    <source>
        <dbReference type="Proteomes" id="UP000694864"/>
    </source>
</evidence>
<dbReference type="InterPro" id="IPR009596">
    <property type="entry name" value="DUF1204"/>
</dbReference>
<feature type="compositionally biased region" description="Basic and acidic residues" evidence="1">
    <location>
        <begin position="105"/>
        <end position="119"/>
    </location>
</feature>
<evidence type="ECO:0000313" key="4">
    <source>
        <dbReference type="RefSeq" id="XP_010426914.1"/>
    </source>
</evidence>
<feature type="region of interest" description="Disordered" evidence="1">
    <location>
        <begin position="82"/>
        <end position="119"/>
    </location>
</feature>
<dbReference type="Pfam" id="PF06721">
    <property type="entry name" value="DUF1204"/>
    <property type="match status" value="1"/>
</dbReference>
<keyword evidence="3" id="KW-1185">Reference proteome</keyword>
<feature type="domain" description="DUF1204" evidence="2">
    <location>
        <begin position="229"/>
        <end position="351"/>
    </location>
</feature>
<evidence type="ECO:0000259" key="2">
    <source>
        <dbReference type="Pfam" id="PF06721"/>
    </source>
</evidence>
<dbReference type="Proteomes" id="UP000694864">
    <property type="component" value="Chromosome 9"/>
</dbReference>
<dbReference type="RefSeq" id="XP_010426914.1">
    <property type="nucleotide sequence ID" value="XM_010428612.2"/>
</dbReference>